<comment type="similarity">
    <text evidence="10">Belongs to the DHHC palmitoyltransferase family.</text>
</comment>
<keyword evidence="4 10" id="KW-1133">Transmembrane helix</keyword>
<evidence type="ECO:0000256" key="7">
    <source>
        <dbReference type="ARBA" id="ARBA00023288"/>
    </source>
</evidence>
<keyword evidence="6" id="KW-0564">Palmitate</keyword>
<feature type="compositionally biased region" description="Acidic residues" evidence="11">
    <location>
        <begin position="492"/>
        <end position="503"/>
    </location>
</feature>
<evidence type="ECO:0000256" key="5">
    <source>
        <dbReference type="ARBA" id="ARBA00023136"/>
    </source>
</evidence>
<keyword evidence="7" id="KW-0449">Lipoprotein</keyword>
<dbReference type="PANTHER" id="PTHR12246">
    <property type="entry name" value="PALMITOYLTRANSFERASE ZDHHC16"/>
    <property type="match status" value="1"/>
</dbReference>
<dbReference type="InterPro" id="IPR001594">
    <property type="entry name" value="Palmitoyltrfase_DHHC"/>
</dbReference>
<dbReference type="EMBL" id="JAWDJO010000067">
    <property type="protein sequence ID" value="KAL1895781.1"/>
    <property type="molecule type" value="Genomic_DNA"/>
</dbReference>
<dbReference type="Proteomes" id="UP001583280">
    <property type="component" value="Unassembled WGS sequence"/>
</dbReference>
<feature type="compositionally biased region" description="Polar residues" evidence="11">
    <location>
        <begin position="633"/>
        <end position="644"/>
    </location>
</feature>
<evidence type="ECO:0000313" key="13">
    <source>
        <dbReference type="EMBL" id="KAL1895781.1"/>
    </source>
</evidence>
<feature type="domain" description="Palmitoyltransferase DHHC" evidence="12">
    <location>
        <begin position="105"/>
        <end position="230"/>
    </location>
</feature>
<comment type="domain">
    <text evidence="10">The DHHC domain is required for palmitoyltransferase activity.</text>
</comment>
<feature type="compositionally biased region" description="Basic and acidic residues" evidence="11">
    <location>
        <begin position="451"/>
        <end position="462"/>
    </location>
</feature>
<gene>
    <name evidence="13" type="primary">PFA3</name>
    <name evidence="13" type="ORF">Cpir12675_003059</name>
</gene>
<feature type="transmembrane region" description="Helical" evidence="10">
    <location>
        <begin position="21"/>
        <end position="42"/>
    </location>
</feature>
<evidence type="ECO:0000256" key="2">
    <source>
        <dbReference type="ARBA" id="ARBA00022679"/>
    </source>
</evidence>
<feature type="transmembrane region" description="Helical" evidence="10">
    <location>
        <begin position="48"/>
        <end position="65"/>
    </location>
</feature>
<sequence length="651" mass="71510">MAPRRWARRLERTCCRFVTSIPLALVYGLTTWALWVILSIGSNPPPDSWIGSCSSIFGVFLYLMLNWSYTTAVFTDPGSTTRSNGDYSAIEAPPHSTSFTVKSNGEIRYCKKCQMRKPDRAHHCSSCRRCVLKMDHHCPWLATCIGLRNHKAFLLFLIYTTVFSIYACAVSSTWTYVEIMGDMDTLDSLVPVNYITLAVMAGIIGIVIGAFTSWHIALAARGQTTIECLEKTRYSSLRDQIYNYHSERRPGGRFSQPSYGQQIIDMHANAIPGVTRPEEGEDERASTPPVTGLDGQRPAYLSYSEMEQRQSQKRYQEYLDEEDSRKLPNVFDLGWKRNLRHLFGPVPLMWFFPICNTIGNGWSWDPNPNWINERERLRVERENQLRREVEAGWGSEDPSFMHSSGGLNISTPPSSSATRNYLSGPVNHHDNVAKGNGMTLGHANKSRRPMSKADRILGRDPDQYSDDNPNSISMKRLTPKGMAIGDDLLNSDLDDDGDEDDLLGEVSPKPQPVLKPQPANPRAAAPALPPQSPAPPSQPAIAPLSTQPSLPTPTESTITVSSTSPTATSSKAASPTLSTTAKKPLASGILGSRRWESSAASGLLRKTSPVSSTTGSASLARAGSVSPFHATLQGPQSGATSQAESSDDDID</sequence>
<feature type="compositionally biased region" description="Polar residues" evidence="11">
    <location>
        <begin position="608"/>
        <end position="617"/>
    </location>
</feature>
<protein>
    <recommendedName>
        <fullName evidence="10">Palmitoyltransferase</fullName>
        <ecNumber evidence="10">2.3.1.225</ecNumber>
    </recommendedName>
</protein>
<evidence type="ECO:0000256" key="6">
    <source>
        <dbReference type="ARBA" id="ARBA00023139"/>
    </source>
</evidence>
<feature type="compositionally biased region" description="Pro residues" evidence="11">
    <location>
        <begin position="509"/>
        <end position="519"/>
    </location>
</feature>
<proteinExistence type="inferred from homology"/>
<feature type="compositionally biased region" description="Pro residues" evidence="11">
    <location>
        <begin position="527"/>
        <end position="538"/>
    </location>
</feature>
<dbReference type="PROSITE" id="PS50216">
    <property type="entry name" value="DHHC"/>
    <property type="match status" value="1"/>
</dbReference>
<name>A0ABR3Z670_9PEZI</name>
<feature type="compositionally biased region" description="Low complexity" evidence="11">
    <location>
        <begin position="539"/>
        <end position="581"/>
    </location>
</feature>
<evidence type="ECO:0000256" key="11">
    <source>
        <dbReference type="SAM" id="MobiDB-lite"/>
    </source>
</evidence>
<feature type="transmembrane region" description="Helical" evidence="10">
    <location>
        <begin position="194"/>
        <end position="217"/>
    </location>
</feature>
<dbReference type="InterPro" id="IPR039859">
    <property type="entry name" value="PFA4/ZDH16/20/ERF2-like"/>
</dbReference>
<keyword evidence="2 10" id="KW-0808">Transferase</keyword>
<evidence type="ECO:0000313" key="14">
    <source>
        <dbReference type="Proteomes" id="UP001583280"/>
    </source>
</evidence>
<dbReference type="Pfam" id="PF01529">
    <property type="entry name" value="DHHC"/>
    <property type="match status" value="1"/>
</dbReference>
<dbReference type="GO" id="GO:0019706">
    <property type="term" value="F:protein-cysteine S-palmitoyltransferase activity"/>
    <property type="evidence" value="ECO:0007669"/>
    <property type="project" value="UniProtKB-EC"/>
</dbReference>
<feature type="transmembrane region" description="Helical" evidence="10">
    <location>
        <begin position="153"/>
        <end position="174"/>
    </location>
</feature>
<evidence type="ECO:0000256" key="3">
    <source>
        <dbReference type="ARBA" id="ARBA00022692"/>
    </source>
</evidence>
<comment type="caution">
    <text evidence="13">The sequence shown here is derived from an EMBL/GenBank/DDBJ whole genome shotgun (WGS) entry which is preliminary data.</text>
</comment>
<evidence type="ECO:0000256" key="9">
    <source>
        <dbReference type="ARBA" id="ARBA00048048"/>
    </source>
</evidence>
<evidence type="ECO:0000256" key="8">
    <source>
        <dbReference type="ARBA" id="ARBA00023315"/>
    </source>
</evidence>
<evidence type="ECO:0000256" key="10">
    <source>
        <dbReference type="RuleBase" id="RU079119"/>
    </source>
</evidence>
<comment type="subcellular location">
    <subcellularLocation>
        <location evidence="1">Membrane</location>
        <topology evidence="1">Multi-pass membrane protein</topology>
    </subcellularLocation>
</comment>
<evidence type="ECO:0000259" key="12">
    <source>
        <dbReference type="Pfam" id="PF01529"/>
    </source>
</evidence>
<evidence type="ECO:0000256" key="1">
    <source>
        <dbReference type="ARBA" id="ARBA00004141"/>
    </source>
</evidence>
<feature type="compositionally biased region" description="Polar residues" evidence="11">
    <location>
        <begin position="401"/>
        <end position="421"/>
    </location>
</feature>
<feature type="region of interest" description="Disordered" evidence="11">
    <location>
        <begin position="396"/>
        <end position="651"/>
    </location>
</feature>
<keyword evidence="3 10" id="KW-0812">Transmembrane</keyword>
<keyword evidence="8 10" id="KW-0012">Acyltransferase</keyword>
<comment type="catalytic activity">
    <reaction evidence="9 10">
        <text>L-cysteinyl-[protein] + hexadecanoyl-CoA = S-hexadecanoyl-L-cysteinyl-[protein] + CoA</text>
        <dbReference type="Rhea" id="RHEA:36683"/>
        <dbReference type="Rhea" id="RHEA-COMP:10131"/>
        <dbReference type="Rhea" id="RHEA-COMP:11032"/>
        <dbReference type="ChEBI" id="CHEBI:29950"/>
        <dbReference type="ChEBI" id="CHEBI:57287"/>
        <dbReference type="ChEBI" id="CHEBI:57379"/>
        <dbReference type="ChEBI" id="CHEBI:74151"/>
        <dbReference type="EC" id="2.3.1.225"/>
    </reaction>
</comment>
<feature type="region of interest" description="Disordered" evidence="11">
    <location>
        <begin position="273"/>
        <end position="297"/>
    </location>
</feature>
<reference evidence="13 14" key="1">
    <citation type="journal article" date="2024" name="IMA Fungus">
        <title>IMA Genome - F19 : A genome assembly and annotation guide to empower mycologists, including annotated draft genome sequences of Ceratocystis pirilliformis, Diaporthe australafricana, Fusarium ophioides, Paecilomyces lecythidis, and Sporothrix stenoceras.</title>
        <authorList>
            <person name="Aylward J."/>
            <person name="Wilson A.M."/>
            <person name="Visagie C.M."/>
            <person name="Spraker J."/>
            <person name="Barnes I."/>
            <person name="Buitendag C."/>
            <person name="Ceriani C."/>
            <person name="Del Mar Angel L."/>
            <person name="du Plessis D."/>
            <person name="Fuchs T."/>
            <person name="Gasser K."/>
            <person name="Kramer D."/>
            <person name="Li W."/>
            <person name="Munsamy K."/>
            <person name="Piso A."/>
            <person name="Price J.L."/>
            <person name="Sonnekus B."/>
            <person name="Thomas C."/>
            <person name="van der Nest A."/>
            <person name="van Dijk A."/>
            <person name="van Heerden A."/>
            <person name="van Vuuren N."/>
            <person name="Yilmaz N."/>
            <person name="Duong T.A."/>
            <person name="van der Merwe N.A."/>
            <person name="Wingfield M.J."/>
            <person name="Wingfield B.D."/>
        </authorList>
    </citation>
    <scope>NUCLEOTIDE SEQUENCE [LARGE SCALE GENOMIC DNA]</scope>
    <source>
        <strain evidence="13 14">CMW 12675</strain>
    </source>
</reference>
<dbReference type="EC" id="2.3.1.225" evidence="10"/>
<organism evidence="13 14">
    <name type="scientific">Ceratocystis pirilliformis</name>
    <dbReference type="NCBI Taxonomy" id="259994"/>
    <lineage>
        <taxon>Eukaryota</taxon>
        <taxon>Fungi</taxon>
        <taxon>Dikarya</taxon>
        <taxon>Ascomycota</taxon>
        <taxon>Pezizomycotina</taxon>
        <taxon>Sordariomycetes</taxon>
        <taxon>Hypocreomycetidae</taxon>
        <taxon>Microascales</taxon>
        <taxon>Ceratocystidaceae</taxon>
        <taxon>Ceratocystis</taxon>
    </lineage>
</organism>
<keyword evidence="5 10" id="KW-0472">Membrane</keyword>
<keyword evidence="14" id="KW-1185">Reference proteome</keyword>
<accession>A0ABR3Z670</accession>
<evidence type="ECO:0000256" key="4">
    <source>
        <dbReference type="ARBA" id="ARBA00022989"/>
    </source>
</evidence>